<evidence type="ECO:0000313" key="2">
    <source>
        <dbReference type="EMBL" id="MCA5891867.1"/>
    </source>
</evidence>
<accession>A0ABS7ZBL8</accession>
<evidence type="ECO:0000259" key="1">
    <source>
        <dbReference type="PROSITE" id="PS51819"/>
    </source>
</evidence>
<proteinExistence type="predicted"/>
<feature type="domain" description="VOC" evidence="1">
    <location>
        <begin position="136"/>
        <end position="249"/>
    </location>
</feature>
<protein>
    <submittedName>
        <fullName evidence="2">VOC family protein</fullName>
    </submittedName>
</protein>
<dbReference type="PANTHER" id="PTHR35908:SF1">
    <property type="entry name" value="CONSERVED PROTEIN"/>
    <property type="match status" value="1"/>
</dbReference>
<dbReference type="PROSITE" id="PS51819">
    <property type="entry name" value="VOC"/>
    <property type="match status" value="1"/>
</dbReference>
<dbReference type="RefSeq" id="WP_225563592.1">
    <property type="nucleotide sequence ID" value="NZ_JAIXCQ010000001.1"/>
</dbReference>
<comment type="caution">
    <text evidence="2">The sequence shown here is derived from an EMBL/GenBank/DDBJ whole genome shotgun (WGS) entry which is preliminary data.</text>
</comment>
<dbReference type="InterPro" id="IPR037523">
    <property type="entry name" value="VOC_core"/>
</dbReference>
<dbReference type="CDD" id="cd06587">
    <property type="entry name" value="VOC"/>
    <property type="match status" value="1"/>
</dbReference>
<dbReference type="PANTHER" id="PTHR35908">
    <property type="entry name" value="HYPOTHETICAL FUSION PROTEIN"/>
    <property type="match status" value="1"/>
</dbReference>
<dbReference type="InterPro" id="IPR041581">
    <property type="entry name" value="Glyoxalase_6"/>
</dbReference>
<dbReference type="Gene3D" id="3.10.180.10">
    <property type="entry name" value="2,3-Dihydroxybiphenyl 1,2-Dioxygenase, domain 1"/>
    <property type="match status" value="2"/>
</dbReference>
<reference evidence="2 3" key="1">
    <citation type="submission" date="2021-09" db="EMBL/GenBank/DDBJ databases">
        <title>Isoptericola luteus sp. nov., a novel bacterium isolated from Harbin, the capital city of Heilongjiang province.</title>
        <authorList>
            <person name="Li J."/>
        </authorList>
    </citation>
    <scope>NUCLEOTIDE SEQUENCE [LARGE SCALE GENOMIC DNA]</scope>
    <source>
        <strain evidence="2 3">NEAU-Y5</strain>
    </source>
</reference>
<name>A0ABS7ZBL8_9MICO</name>
<dbReference type="EMBL" id="JAIXCQ010000001">
    <property type="protein sequence ID" value="MCA5891867.1"/>
    <property type="molecule type" value="Genomic_DNA"/>
</dbReference>
<gene>
    <name evidence="2" type="ORF">LEP48_00690</name>
</gene>
<keyword evidence="3" id="KW-1185">Reference proteome</keyword>
<evidence type="ECO:0000313" key="3">
    <source>
        <dbReference type="Proteomes" id="UP001319870"/>
    </source>
</evidence>
<dbReference type="InterPro" id="IPR029068">
    <property type="entry name" value="Glyas_Bleomycin-R_OHBP_Dase"/>
</dbReference>
<organism evidence="2 3">
    <name type="scientific">Isoptericola luteus</name>
    <dbReference type="NCBI Taxonomy" id="2879484"/>
    <lineage>
        <taxon>Bacteria</taxon>
        <taxon>Bacillati</taxon>
        <taxon>Actinomycetota</taxon>
        <taxon>Actinomycetes</taxon>
        <taxon>Micrococcales</taxon>
        <taxon>Promicromonosporaceae</taxon>
        <taxon>Isoptericola</taxon>
    </lineage>
</organism>
<dbReference type="SUPFAM" id="SSF54593">
    <property type="entry name" value="Glyoxalase/Bleomycin resistance protein/Dihydroxybiphenyl dioxygenase"/>
    <property type="match status" value="2"/>
</dbReference>
<sequence>MSDERTVPHGSDSRVAALGAVVFDAPDHHAAARFWRELTGGTVDRAADDWVSVVTPDGWGLDFQPAPDLVPPQWPGQDHPQQLHLDLRVPDVAAATTRAVALGATVLRENPGWTTLADPAGHPFDLCHAPDNDGLTVMGVTFDVPDASAAAAFWSRLLGEPVVHDSDGTAMLGGQRALLFQQVEGYTAPRWPDPAFPQQVHLDLVIGEEGLDVAEAAALDAGATRLPGNEDTFRVFADPAGHPFCLCTS</sequence>
<dbReference type="Pfam" id="PF18029">
    <property type="entry name" value="Glyoxalase_6"/>
    <property type="match status" value="2"/>
</dbReference>
<dbReference type="Proteomes" id="UP001319870">
    <property type="component" value="Unassembled WGS sequence"/>
</dbReference>